<sequence>SQISEQLGSLKDEYKKVINDAVAVHNPSLKQKLLQNTAAISKTVLSDFDWKLKLALSSDKLATLQEPLLQLDLDMRDVNGDGKRVFLELNKTELAKLITSLEGCSKVGSPTTNYIMMLRIL</sequence>
<dbReference type="PROSITE" id="PS51269">
    <property type="entry name" value="COMM"/>
    <property type="match status" value="1"/>
</dbReference>
<reference evidence="2 3" key="1">
    <citation type="submission" date="2019-01" db="EMBL/GenBank/DDBJ databases">
        <title>A draft genome assembly of the solar-powered sea slug Elysia chlorotica.</title>
        <authorList>
            <person name="Cai H."/>
            <person name="Li Q."/>
            <person name="Fang X."/>
            <person name="Li J."/>
            <person name="Curtis N.E."/>
            <person name="Altenburger A."/>
            <person name="Shibata T."/>
            <person name="Feng M."/>
            <person name="Maeda T."/>
            <person name="Schwartz J.A."/>
            <person name="Shigenobu S."/>
            <person name="Lundholm N."/>
            <person name="Nishiyama T."/>
            <person name="Yang H."/>
            <person name="Hasebe M."/>
            <person name="Li S."/>
            <person name="Pierce S.K."/>
            <person name="Wang J."/>
        </authorList>
    </citation>
    <scope>NUCLEOTIDE SEQUENCE [LARGE SCALE GENOMIC DNA]</scope>
    <source>
        <strain evidence="2">EC2010</strain>
        <tissue evidence="2">Whole organism of an adult</tissue>
    </source>
</reference>
<dbReference type="Proteomes" id="UP000271974">
    <property type="component" value="Unassembled WGS sequence"/>
</dbReference>
<name>A0A3S1BKS9_ELYCH</name>
<organism evidence="2 3">
    <name type="scientific">Elysia chlorotica</name>
    <name type="common">Eastern emerald elysia</name>
    <name type="synonym">Sea slug</name>
    <dbReference type="NCBI Taxonomy" id="188477"/>
    <lineage>
        <taxon>Eukaryota</taxon>
        <taxon>Metazoa</taxon>
        <taxon>Spiralia</taxon>
        <taxon>Lophotrochozoa</taxon>
        <taxon>Mollusca</taxon>
        <taxon>Gastropoda</taxon>
        <taxon>Heterobranchia</taxon>
        <taxon>Euthyneura</taxon>
        <taxon>Panpulmonata</taxon>
        <taxon>Sacoglossa</taxon>
        <taxon>Placobranchoidea</taxon>
        <taxon>Plakobranchidae</taxon>
        <taxon>Elysia</taxon>
    </lineage>
</organism>
<dbReference type="OrthoDB" id="17646at2759"/>
<feature type="non-terminal residue" evidence="2">
    <location>
        <position position="1"/>
    </location>
</feature>
<feature type="domain" description="COMM" evidence="1">
    <location>
        <begin position="44"/>
        <end position="112"/>
    </location>
</feature>
<gene>
    <name evidence="2" type="ORF">EGW08_022738</name>
</gene>
<dbReference type="EMBL" id="RQTK01001663">
    <property type="protein sequence ID" value="RUS69498.1"/>
    <property type="molecule type" value="Genomic_DNA"/>
</dbReference>
<keyword evidence="3" id="KW-1185">Reference proteome</keyword>
<evidence type="ECO:0000313" key="3">
    <source>
        <dbReference type="Proteomes" id="UP000271974"/>
    </source>
</evidence>
<dbReference type="STRING" id="188477.A0A3S1BKS9"/>
<comment type="caution">
    <text evidence="2">The sequence shown here is derived from an EMBL/GenBank/DDBJ whole genome shotgun (WGS) entry which is preliminary data.</text>
</comment>
<dbReference type="AlphaFoldDB" id="A0A3S1BKS9"/>
<protein>
    <recommendedName>
        <fullName evidence="1">COMM domain-containing protein</fullName>
    </recommendedName>
</protein>
<dbReference type="InterPro" id="IPR017920">
    <property type="entry name" value="COMM"/>
</dbReference>
<dbReference type="Pfam" id="PF07258">
    <property type="entry name" value="COMM_domain"/>
    <property type="match status" value="1"/>
</dbReference>
<accession>A0A3S1BKS9</accession>
<proteinExistence type="predicted"/>
<evidence type="ECO:0000313" key="2">
    <source>
        <dbReference type="EMBL" id="RUS69498.1"/>
    </source>
</evidence>
<evidence type="ECO:0000259" key="1">
    <source>
        <dbReference type="PROSITE" id="PS51269"/>
    </source>
</evidence>